<dbReference type="OMA" id="RWVDWAG"/>
<feature type="chain" id="PRO_5012024637" evidence="1">
    <location>
        <begin position="25"/>
        <end position="535"/>
    </location>
</feature>
<dbReference type="InterPro" id="IPR031728">
    <property type="entry name" value="GlcAase_C"/>
</dbReference>
<sequence length="535" mass="56974">MRPFHLHLLTIATALSVSLDLVSAINVSIPVSAPGNSQGLLPTLLSFSIEQDRWPEWTGVDSRNEFTHNALLNYAALTGQPPNIRVGANSEDHTFWSPTVTIEDSSFPPPNSVTPYPEATSITVGNAYYSLSRFLPRGTRMTWGVNLGADNVTNAVNMAKAIVGAFRSGAVKASGVVLERIEVGNEADLYKNNGLRPSNWTVQEYVPDWISVAGPVVEAAGITGRDGPLTLQGAAFASSGFTPRELFALGILDSAPGKAISVISQHQYSAAFCDGGDFPLVSFMSKTGVRGNLTIYEADIAATQAQGLVYILGETNSIACHGAPGVSNTAGAALWAIDYTLQAATLGMKEAYFHEGVGYKYNFIQPITLNRSIIDNSPLDPPSPPHVQPSYYAGLAINTFIGSTKTSQIVELSVNDSNVSGYAAFEHGKLVRAVFINLHAWLASSTGTRPSVHIDLDFAKAAVSDAQSDVNAFWSRGATARRVAIQHADDTAGLTWAGQSYETSDAHPSGRVVLERVSLDAGINLRSTEAVLLSF</sequence>
<accession>A0A1M2VJ80</accession>
<evidence type="ECO:0000313" key="4">
    <source>
        <dbReference type="Proteomes" id="UP000184267"/>
    </source>
</evidence>
<feature type="domain" description="Beta-glucuronidase C-terminal" evidence="2">
    <location>
        <begin position="421"/>
        <end position="532"/>
    </location>
</feature>
<keyword evidence="4" id="KW-1185">Reference proteome</keyword>
<dbReference type="Gene3D" id="3.20.20.80">
    <property type="entry name" value="Glycosidases"/>
    <property type="match status" value="1"/>
</dbReference>
<evidence type="ECO:0000259" key="2">
    <source>
        <dbReference type="Pfam" id="PF16862"/>
    </source>
</evidence>
<dbReference type="OrthoDB" id="2796951at2759"/>
<dbReference type="InterPro" id="IPR017853">
    <property type="entry name" value="GH"/>
</dbReference>
<keyword evidence="1" id="KW-0732">Signal</keyword>
<dbReference type="PANTHER" id="PTHR36183">
    <property type="entry name" value="BETA-GLUCURONIDASE"/>
    <property type="match status" value="1"/>
</dbReference>
<evidence type="ECO:0000256" key="1">
    <source>
        <dbReference type="SAM" id="SignalP"/>
    </source>
</evidence>
<feature type="signal peptide" evidence="1">
    <location>
        <begin position="1"/>
        <end position="24"/>
    </location>
</feature>
<protein>
    <submittedName>
        <fullName evidence="3">Beta-glucuronidase</fullName>
    </submittedName>
</protein>
<dbReference type="Proteomes" id="UP000184267">
    <property type="component" value="Unassembled WGS sequence"/>
</dbReference>
<comment type="caution">
    <text evidence="3">The sequence shown here is derived from an EMBL/GenBank/DDBJ whole genome shotgun (WGS) entry which is preliminary data.</text>
</comment>
<name>A0A1M2VJ80_TRAPU</name>
<reference evidence="3 4" key="1">
    <citation type="submission" date="2016-10" db="EMBL/GenBank/DDBJ databases">
        <title>Genome sequence of the basidiomycete white-rot fungus Trametes pubescens.</title>
        <authorList>
            <person name="Makela M.R."/>
            <person name="Granchi Z."/>
            <person name="Peng M."/>
            <person name="De Vries R.P."/>
            <person name="Grigoriev I."/>
            <person name="Riley R."/>
            <person name="Hilden K."/>
        </authorList>
    </citation>
    <scope>NUCLEOTIDE SEQUENCE [LARGE SCALE GENOMIC DNA]</scope>
    <source>
        <strain evidence="3 4">FBCC735</strain>
    </source>
</reference>
<gene>
    <name evidence="3" type="ORF">TRAPUB_1474</name>
</gene>
<dbReference type="Pfam" id="PF16862">
    <property type="entry name" value="Glyco_hydro_79C"/>
    <property type="match status" value="1"/>
</dbReference>
<dbReference type="PANTHER" id="PTHR36183:SF2">
    <property type="entry name" value="BETA-GLUCURONIDASE C-TERMINAL DOMAIN-CONTAINING PROTEIN"/>
    <property type="match status" value="1"/>
</dbReference>
<dbReference type="SUPFAM" id="SSF51445">
    <property type="entry name" value="(Trans)glycosidases"/>
    <property type="match status" value="1"/>
</dbReference>
<proteinExistence type="predicted"/>
<dbReference type="InterPro" id="IPR052974">
    <property type="entry name" value="GH79_Enzymes"/>
</dbReference>
<evidence type="ECO:0000313" key="3">
    <source>
        <dbReference type="EMBL" id="OJT07649.1"/>
    </source>
</evidence>
<dbReference type="AlphaFoldDB" id="A0A1M2VJ80"/>
<organism evidence="3 4">
    <name type="scientific">Trametes pubescens</name>
    <name type="common">White-rot fungus</name>
    <dbReference type="NCBI Taxonomy" id="154538"/>
    <lineage>
        <taxon>Eukaryota</taxon>
        <taxon>Fungi</taxon>
        <taxon>Dikarya</taxon>
        <taxon>Basidiomycota</taxon>
        <taxon>Agaricomycotina</taxon>
        <taxon>Agaricomycetes</taxon>
        <taxon>Polyporales</taxon>
        <taxon>Polyporaceae</taxon>
        <taxon>Trametes</taxon>
    </lineage>
</organism>
<dbReference type="EMBL" id="MNAD01001146">
    <property type="protein sequence ID" value="OJT07649.1"/>
    <property type="molecule type" value="Genomic_DNA"/>
</dbReference>